<dbReference type="Gene3D" id="3.40.50.1820">
    <property type="entry name" value="alpha/beta hydrolase"/>
    <property type="match status" value="1"/>
</dbReference>
<feature type="domain" description="NB-ARC" evidence="2">
    <location>
        <begin position="401"/>
        <end position="556"/>
    </location>
</feature>
<evidence type="ECO:0000259" key="3">
    <source>
        <dbReference type="Pfam" id="PF25000"/>
    </source>
</evidence>
<feature type="compositionally biased region" description="Polar residues" evidence="1">
    <location>
        <begin position="323"/>
        <end position="333"/>
    </location>
</feature>
<dbReference type="Gene3D" id="3.40.50.300">
    <property type="entry name" value="P-loop containing nucleotide triphosphate hydrolases"/>
    <property type="match status" value="1"/>
</dbReference>
<feature type="compositionally biased region" description="Polar residues" evidence="1">
    <location>
        <begin position="302"/>
        <end position="316"/>
    </location>
</feature>
<sequence length="1106" mass="124168">MASSKGLQRLPGSTHTESSGPDIIFVHGVTVRSNPDGIGTWPSLVSKLAPKDSNILGFDLAVRLDEIGGWQSLSTRAGDLLVAVCEHHQAAKASRRPIIFVCHSLSGWALKQMLWRARQQFTRFRDIIELVSGIVFLATPHFKDSSDDSARLLSLVLRSDLMTNPKRAFSKSDLSALAYTSWQFEELKLQIPILSCYETVPTKLRSQFWVSKKAVLVPEALAKTSAPGENLAAIDIELASFFDLADSVIHLRITDFLRTTSSSACKRIEQVFKIEKKIGRQAMPSLRSKTSVVDSDFDGVQEGSNDRNPQNWSNARSPRRESTNTFSASPNSLKTDSSYEIVGKSFDSGRSRKINLPCYYTRPHTSRNPDFRGRSGELQLIHKALCQERPGSQDTRSNKQLRTFVIHGLGGIGKTQLAVEYIFSRQDSYDAVFWLQADQTDKLSAGFARMALELGLESKESADDQVASREIVKAWLADPLKSSSPFGDRHAKWLIVLDNADKPEELLDGGFWPRDGQGSVLVTSRDPMSKSEMFFGNAGIELKALDQSEAATLLRTLSQQDGMDSSEQLSMDIVQKLNCYPLAIVQMAGIIRRRNLSLAEFLEIYCLEEERSELHGLRVGTLHGYGLTLSSVWAFDSFNPGARQILSVISLLDPDSIAEAILTTAPQDSLADFPQTKAAFFRDLSTLTQSSIIHRNREQNELSVHRMVQDVIRSQLLKTNDLVCSVFQATVRLVSSVWPFVTTPRTGYPAFDQVDRWTQCERIISHVVRLRQIFQEFDESKRQRTATADFAWLLAEGAWYHLERSNPSECLDFIKSGFMLTEVSLEDLSFIRAELHGTRSSIGLEMNETETALYHREENVAFREATVAKDGKLDNKLAAGYSEYGRALMACGIFTKAAEMFEKSISIRERLPGFKRLQLFNPLRGLALVRWHEGDYEEASELLLGALRDRELAFGRDDKESSRTGELLYSIGSVRQSQGLLDESFIYHQRALLQFRSTIGDNHHLTAKACYNLSMHYMRFKDYENALVFLQQASRVFSQGPYYAPELARVTFQIGRALILQGNTRAGEDALARAWGVRQTLVPGDLRPVEELQSGDFDDLVVFWSV</sequence>
<reference evidence="4" key="1">
    <citation type="submission" date="2023-06" db="EMBL/GenBank/DDBJ databases">
        <title>Genome-scale phylogeny and comparative genomics of the fungal order Sordariales.</title>
        <authorList>
            <consortium name="Lawrence Berkeley National Laboratory"/>
            <person name="Hensen N."/>
            <person name="Bonometti L."/>
            <person name="Westerberg I."/>
            <person name="Brannstrom I.O."/>
            <person name="Guillou S."/>
            <person name="Cros-Aarteil S."/>
            <person name="Calhoun S."/>
            <person name="Haridas S."/>
            <person name="Kuo A."/>
            <person name="Mondo S."/>
            <person name="Pangilinan J."/>
            <person name="Riley R."/>
            <person name="Labutti K."/>
            <person name="Andreopoulos B."/>
            <person name="Lipzen A."/>
            <person name="Chen C."/>
            <person name="Yanf M."/>
            <person name="Daum C."/>
            <person name="Ng V."/>
            <person name="Clum A."/>
            <person name="Steindorff A."/>
            <person name="Ohm R."/>
            <person name="Martin F."/>
            <person name="Silar P."/>
            <person name="Natvig D."/>
            <person name="Lalanne C."/>
            <person name="Gautier V."/>
            <person name="Ament-Velasquez S.L."/>
            <person name="Kruys A."/>
            <person name="Hutchinson M.I."/>
            <person name="Powell A.J."/>
            <person name="Barry K."/>
            <person name="Miller A.N."/>
            <person name="Grigoriev I.V."/>
            <person name="Debuchy R."/>
            <person name="Gladieux P."/>
            <person name="Thoren M.H."/>
            <person name="Johannesson H."/>
        </authorList>
    </citation>
    <scope>NUCLEOTIDE SEQUENCE</scope>
    <source>
        <strain evidence="4">8032-3</strain>
    </source>
</reference>
<dbReference type="Pfam" id="PF25000">
    <property type="entry name" value="DUF7779"/>
    <property type="match status" value="1"/>
</dbReference>
<protein>
    <recommendedName>
        <fullName evidence="6">NB-ARC domain-containing protein</fullName>
    </recommendedName>
</protein>
<feature type="domain" description="DUF7779" evidence="3">
    <location>
        <begin position="633"/>
        <end position="717"/>
    </location>
</feature>
<dbReference type="SUPFAM" id="SSF48452">
    <property type="entry name" value="TPR-like"/>
    <property type="match status" value="2"/>
</dbReference>
<dbReference type="InterPro" id="IPR027417">
    <property type="entry name" value="P-loop_NTPase"/>
</dbReference>
<dbReference type="EMBL" id="MU839013">
    <property type="protein sequence ID" value="KAK1765943.1"/>
    <property type="molecule type" value="Genomic_DNA"/>
</dbReference>
<dbReference type="Gene3D" id="1.25.40.10">
    <property type="entry name" value="Tetratricopeptide repeat domain"/>
    <property type="match status" value="1"/>
</dbReference>
<dbReference type="GO" id="GO:0043531">
    <property type="term" value="F:ADP binding"/>
    <property type="evidence" value="ECO:0007669"/>
    <property type="project" value="InterPro"/>
</dbReference>
<dbReference type="SMART" id="SM00028">
    <property type="entry name" value="TPR"/>
    <property type="match status" value="3"/>
</dbReference>
<feature type="region of interest" description="Disordered" evidence="1">
    <location>
        <begin position="285"/>
        <end position="333"/>
    </location>
</feature>
<evidence type="ECO:0000259" key="2">
    <source>
        <dbReference type="Pfam" id="PF00931"/>
    </source>
</evidence>
<evidence type="ECO:0000313" key="4">
    <source>
        <dbReference type="EMBL" id="KAK1765943.1"/>
    </source>
</evidence>
<evidence type="ECO:0000256" key="1">
    <source>
        <dbReference type="SAM" id="MobiDB-lite"/>
    </source>
</evidence>
<dbReference type="SUPFAM" id="SSF53474">
    <property type="entry name" value="alpha/beta-Hydrolases"/>
    <property type="match status" value="1"/>
</dbReference>
<dbReference type="Pfam" id="PF13424">
    <property type="entry name" value="TPR_12"/>
    <property type="match status" value="1"/>
</dbReference>
<organism evidence="4 5">
    <name type="scientific">Phialemonium atrogriseum</name>
    <dbReference type="NCBI Taxonomy" id="1093897"/>
    <lineage>
        <taxon>Eukaryota</taxon>
        <taxon>Fungi</taxon>
        <taxon>Dikarya</taxon>
        <taxon>Ascomycota</taxon>
        <taxon>Pezizomycotina</taxon>
        <taxon>Sordariomycetes</taxon>
        <taxon>Sordariomycetidae</taxon>
        <taxon>Cephalothecales</taxon>
        <taxon>Cephalothecaceae</taxon>
        <taxon>Phialemonium</taxon>
    </lineage>
</organism>
<gene>
    <name evidence="4" type="ORF">QBC33DRAFT_542960</name>
</gene>
<dbReference type="SUPFAM" id="SSF52540">
    <property type="entry name" value="P-loop containing nucleoside triphosphate hydrolases"/>
    <property type="match status" value="1"/>
</dbReference>
<dbReference type="InterPro" id="IPR056681">
    <property type="entry name" value="DUF7779"/>
</dbReference>
<proteinExistence type="predicted"/>
<dbReference type="Pfam" id="PF00931">
    <property type="entry name" value="NB-ARC"/>
    <property type="match status" value="1"/>
</dbReference>
<evidence type="ECO:0000313" key="5">
    <source>
        <dbReference type="Proteomes" id="UP001244011"/>
    </source>
</evidence>
<dbReference type="AlphaFoldDB" id="A0AAJ0FK20"/>
<dbReference type="InterPro" id="IPR011990">
    <property type="entry name" value="TPR-like_helical_dom_sf"/>
</dbReference>
<feature type="compositionally biased region" description="Polar residues" evidence="1">
    <location>
        <begin position="1"/>
        <end position="19"/>
    </location>
</feature>
<dbReference type="RefSeq" id="XP_060282156.1">
    <property type="nucleotide sequence ID" value="XM_060428323.1"/>
</dbReference>
<dbReference type="Proteomes" id="UP001244011">
    <property type="component" value="Unassembled WGS sequence"/>
</dbReference>
<keyword evidence="5" id="KW-1185">Reference proteome</keyword>
<dbReference type="InterPro" id="IPR002182">
    <property type="entry name" value="NB-ARC"/>
</dbReference>
<dbReference type="InterPro" id="IPR019734">
    <property type="entry name" value="TPR_rpt"/>
</dbReference>
<accession>A0AAJ0FK20</accession>
<dbReference type="PANTHER" id="PTHR35205:SF1">
    <property type="entry name" value="ZU5 DOMAIN-CONTAINING PROTEIN"/>
    <property type="match status" value="1"/>
</dbReference>
<evidence type="ECO:0008006" key="6">
    <source>
        <dbReference type="Google" id="ProtNLM"/>
    </source>
</evidence>
<comment type="caution">
    <text evidence="4">The sequence shown here is derived from an EMBL/GenBank/DDBJ whole genome shotgun (WGS) entry which is preliminary data.</text>
</comment>
<dbReference type="InterPro" id="IPR029058">
    <property type="entry name" value="AB_hydrolase_fold"/>
</dbReference>
<dbReference type="PANTHER" id="PTHR35205">
    <property type="entry name" value="NB-ARC AND TPR DOMAIN PROTEIN"/>
    <property type="match status" value="1"/>
</dbReference>
<feature type="region of interest" description="Disordered" evidence="1">
    <location>
        <begin position="1"/>
        <end position="21"/>
    </location>
</feature>
<name>A0AAJ0FK20_9PEZI</name>
<dbReference type="GeneID" id="85311510"/>